<dbReference type="Pfam" id="PF05199">
    <property type="entry name" value="GMC_oxred_C"/>
    <property type="match status" value="1"/>
</dbReference>
<dbReference type="InterPro" id="IPR036188">
    <property type="entry name" value="FAD/NAD-bd_sf"/>
</dbReference>
<gene>
    <name evidence="8" type="ORF">SAMN05421874_1332</name>
</gene>
<evidence type="ECO:0000259" key="7">
    <source>
        <dbReference type="PROSITE" id="PS00623"/>
    </source>
</evidence>
<organism evidence="8 9">
    <name type="scientific">Nonomuraea maritima</name>
    <dbReference type="NCBI Taxonomy" id="683260"/>
    <lineage>
        <taxon>Bacteria</taxon>
        <taxon>Bacillati</taxon>
        <taxon>Actinomycetota</taxon>
        <taxon>Actinomycetes</taxon>
        <taxon>Streptosporangiales</taxon>
        <taxon>Streptosporangiaceae</taxon>
        <taxon>Nonomuraea</taxon>
    </lineage>
</organism>
<dbReference type="OrthoDB" id="9785276at2"/>
<dbReference type="STRING" id="683260.SAMN05421874_1332"/>
<feature type="domain" description="Glucose-methanol-choline oxidoreductase N-terminal" evidence="7">
    <location>
        <begin position="82"/>
        <end position="105"/>
    </location>
</feature>
<feature type="binding site" evidence="5">
    <location>
        <position position="473"/>
    </location>
    <ligand>
        <name>FAD</name>
        <dbReference type="ChEBI" id="CHEBI:57692"/>
    </ligand>
</feature>
<accession>A0A1G9P2F7</accession>
<evidence type="ECO:0000256" key="1">
    <source>
        <dbReference type="ARBA" id="ARBA00001974"/>
    </source>
</evidence>
<dbReference type="InterPro" id="IPR007867">
    <property type="entry name" value="GMC_OxRtase_C"/>
</dbReference>
<dbReference type="Proteomes" id="UP000198683">
    <property type="component" value="Unassembled WGS sequence"/>
</dbReference>
<dbReference type="Pfam" id="PF00732">
    <property type="entry name" value="GMC_oxred_N"/>
    <property type="match status" value="1"/>
</dbReference>
<dbReference type="GO" id="GO:0016614">
    <property type="term" value="F:oxidoreductase activity, acting on CH-OH group of donors"/>
    <property type="evidence" value="ECO:0007669"/>
    <property type="project" value="InterPro"/>
</dbReference>
<evidence type="ECO:0000256" key="5">
    <source>
        <dbReference type="PIRSR" id="PIRSR000137-2"/>
    </source>
</evidence>
<dbReference type="AlphaFoldDB" id="A0A1G9P2F7"/>
<dbReference type="GO" id="GO:0050660">
    <property type="term" value="F:flavin adenine dinucleotide binding"/>
    <property type="evidence" value="ECO:0007669"/>
    <property type="project" value="InterPro"/>
</dbReference>
<dbReference type="InterPro" id="IPR000172">
    <property type="entry name" value="GMC_OxRdtase_N"/>
</dbReference>
<dbReference type="PROSITE" id="PS00623">
    <property type="entry name" value="GMC_OXRED_1"/>
    <property type="match status" value="1"/>
</dbReference>
<dbReference type="EMBL" id="FNFB01000033">
    <property type="protein sequence ID" value="SDL92781.1"/>
    <property type="molecule type" value="Genomic_DNA"/>
</dbReference>
<evidence type="ECO:0000256" key="4">
    <source>
        <dbReference type="ARBA" id="ARBA00022827"/>
    </source>
</evidence>
<dbReference type="PIRSF" id="PIRSF000137">
    <property type="entry name" value="Alcohol_oxidase"/>
    <property type="match status" value="1"/>
</dbReference>
<proteinExistence type="inferred from homology"/>
<protein>
    <submittedName>
        <fullName evidence="8">Choline dehydrogenase</fullName>
    </submittedName>
</protein>
<dbReference type="PANTHER" id="PTHR11552">
    <property type="entry name" value="GLUCOSE-METHANOL-CHOLINE GMC OXIDOREDUCTASE"/>
    <property type="match status" value="1"/>
</dbReference>
<dbReference type="Gene3D" id="3.30.560.10">
    <property type="entry name" value="Glucose Oxidase, domain 3"/>
    <property type="match status" value="1"/>
</dbReference>
<evidence type="ECO:0000256" key="3">
    <source>
        <dbReference type="ARBA" id="ARBA00022630"/>
    </source>
</evidence>
<evidence type="ECO:0000313" key="8">
    <source>
        <dbReference type="EMBL" id="SDL92781.1"/>
    </source>
</evidence>
<keyword evidence="4 5" id="KW-0274">FAD</keyword>
<name>A0A1G9P2F7_9ACTN</name>
<evidence type="ECO:0000256" key="2">
    <source>
        <dbReference type="ARBA" id="ARBA00010790"/>
    </source>
</evidence>
<comment type="similarity">
    <text evidence="2 6">Belongs to the GMC oxidoreductase family.</text>
</comment>
<feature type="binding site" evidence="5">
    <location>
        <position position="219"/>
    </location>
    <ligand>
        <name>FAD</name>
        <dbReference type="ChEBI" id="CHEBI:57692"/>
    </ligand>
</feature>
<evidence type="ECO:0000256" key="6">
    <source>
        <dbReference type="RuleBase" id="RU003968"/>
    </source>
</evidence>
<dbReference type="PANTHER" id="PTHR11552:SF147">
    <property type="entry name" value="CHOLINE DEHYDROGENASE, MITOCHONDRIAL"/>
    <property type="match status" value="1"/>
</dbReference>
<dbReference type="RefSeq" id="WP_090772920.1">
    <property type="nucleotide sequence ID" value="NZ_FNFB01000033.1"/>
</dbReference>
<reference evidence="8 9" key="1">
    <citation type="submission" date="2016-10" db="EMBL/GenBank/DDBJ databases">
        <authorList>
            <person name="de Groot N.N."/>
        </authorList>
    </citation>
    <scope>NUCLEOTIDE SEQUENCE [LARGE SCALE GENOMIC DNA]</scope>
    <source>
        <strain evidence="8 9">CGMCC 4.5681</strain>
    </source>
</reference>
<evidence type="ECO:0000313" key="9">
    <source>
        <dbReference type="Proteomes" id="UP000198683"/>
    </source>
</evidence>
<dbReference type="SUPFAM" id="SSF54373">
    <property type="entry name" value="FAD-linked reductases, C-terminal domain"/>
    <property type="match status" value="1"/>
</dbReference>
<dbReference type="SUPFAM" id="SSF51905">
    <property type="entry name" value="FAD/NAD(P)-binding domain"/>
    <property type="match status" value="1"/>
</dbReference>
<feature type="binding site" evidence="5">
    <location>
        <position position="439"/>
    </location>
    <ligand>
        <name>substrate</name>
    </ligand>
</feature>
<comment type="cofactor">
    <cofactor evidence="1 5">
        <name>FAD</name>
        <dbReference type="ChEBI" id="CHEBI:57692"/>
    </cofactor>
</comment>
<dbReference type="InterPro" id="IPR012132">
    <property type="entry name" value="GMC_OxRdtase"/>
</dbReference>
<keyword evidence="3 6" id="KW-0285">Flavoprotein</keyword>
<dbReference type="Gene3D" id="3.50.50.60">
    <property type="entry name" value="FAD/NAD(P)-binding domain"/>
    <property type="match status" value="1"/>
</dbReference>
<keyword evidence="9" id="KW-1185">Reference proteome</keyword>
<sequence length="501" mass="52124">MQSVETYDFVVIGAGTAGCVLATRLSEDGDVRVLLLEAGNAEPLEAMAVPAAWPTLLQSTANWGDVTVEQAATGTSIPLGRGRGLGGSSSINAMAFVRGHRTSYDAWVRAGAKGWGFDDLLPYFRRSENADRRDPALRGVGGPLTVRSADPLHPVAAAGLEAAVQAGHRRAGDVSGGQEEGFGAVDLNVVGGRRQSAADAYLRPVLHRPNLDVVTGALVHRVLVENGRCVGVEYRTDAGVSVAACSREVVLCAGAVGSAQVLMQSGIGPAAHLRDVGVEVVLDLPGVGGNLHDHAIVPLVYAAARPVPATGGPHGEVIGMVRSHLATDGPDLQLLFIDIPYAPGVAVDGYTIAVSPMLPRSRGTVRLSSAEPGARPVIDPNHLGDEHDLATAVAGLRLAREIGRAAALDPWRGEELHPGQDVTDDAALRAYARRSTSSYFHLVGTCRIGQDEAAVVDPDLRVHGIDGLRVADGSVIPSIPSANTNATVYAIAERAADLLRS</sequence>